<gene>
    <name evidence="2" type="ORF">DILT_LOCUS5965</name>
</gene>
<evidence type="ECO:0000313" key="2">
    <source>
        <dbReference type="EMBL" id="VDN10134.1"/>
    </source>
</evidence>
<dbReference type="Pfam" id="PF01663">
    <property type="entry name" value="Phosphodiest"/>
    <property type="match status" value="1"/>
</dbReference>
<feature type="transmembrane region" description="Helical" evidence="1">
    <location>
        <begin position="12"/>
        <end position="30"/>
    </location>
</feature>
<dbReference type="InterPro" id="IPR002591">
    <property type="entry name" value="Phosphodiest/P_Trfase"/>
</dbReference>
<dbReference type="InterPro" id="IPR007070">
    <property type="entry name" value="GPI_EtnP_transferase_1"/>
</dbReference>
<dbReference type="UniPathway" id="UPA00196"/>
<comment type="caution">
    <text evidence="1">Lacks conserved residue(s) required for the propagation of feature annotation.</text>
</comment>
<keyword evidence="1" id="KW-0472">Membrane</keyword>
<dbReference type="InterPro" id="IPR017850">
    <property type="entry name" value="Alkaline_phosphatase_core_sf"/>
</dbReference>
<protein>
    <recommendedName>
        <fullName evidence="1">GPI ethanolamine phosphate transferase 1</fullName>
        <ecNumber evidence="1">2.-.-.-</ecNumber>
    </recommendedName>
</protein>
<feature type="transmembrane region" description="Helical" evidence="1">
    <location>
        <begin position="80"/>
        <end position="100"/>
    </location>
</feature>
<keyword evidence="1" id="KW-0808">Transferase</keyword>
<dbReference type="GO" id="GO:0051377">
    <property type="term" value="F:mannose-ethanolamine phosphotransferase activity"/>
    <property type="evidence" value="ECO:0007669"/>
    <property type="project" value="UniProtKB-UniRule"/>
</dbReference>
<proteinExistence type="inferred from homology"/>
<dbReference type="AlphaFoldDB" id="A0A3P7L0D6"/>
<keyword evidence="1" id="KW-0812">Transmembrane</keyword>
<comment type="subcellular location">
    <subcellularLocation>
        <location evidence="1">Endoplasmic reticulum membrane</location>
        <topology evidence="1">Multi-pass membrane protein</topology>
    </subcellularLocation>
</comment>
<accession>A0A3P7L0D6</accession>
<evidence type="ECO:0000313" key="3">
    <source>
        <dbReference type="Proteomes" id="UP000281553"/>
    </source>
</evidence>
<dbReference type="EC" id="2.-.-.-" evidence="1"/>
<dbReference type="PANTHER" id="PTHR12250">
    <property type="entry name" value="PHOSPHATIDYLINOSITOL GLYCAN, CLASS N"/>
    <property type="match status" value="1"/>
</dbReference>
<reference evidence="2 3" key="1">
    <citation type="submission" date="2018-11" db="EMBL/GenBank/DDBJ databases">
        <authorList>
            <consortium name="Pathogen Informatics"/>
        </authorList>
    </citation>
    <scope>NUCLEOTIDE SEQUENCE [LARGE SCALE GENOMIC DNA]</scope>
</reference>
<dbReference type="SUPFAM" id="SSF53649">
    <property type="entry name" value="Alkaline phosphatase-like"/>
    <property type="match status" value="1"/>
</dbReference>
<comment type="function">
    <text evidence="1">Ethanolamine phosphate transferase involved in glycosylphosphatidylinositol-anchor biosynthesis. Transfers ethanolamine phosphate to the first alpha-1,4-linked mannose of the glycosylphosphatidylinositol precursor of GPI-anchor.</text>
</comment>
<organism evidence="2 3">
    <name type="scientific">Dibothriocephalus latus</name>
    <name type="common">Fish tapeworm</name>
    <name type="synonym">Diphyllobothrium latum</name>
    <dbReference type="NCBI Taxonomy" id="60516"/>
    <lineage>
        <taxon>Eukaryota</taxon>
        <taxon>Metazoa</taxon>
        <taxon>Spiralia</taxon>
        <taxon>Lophotrochozoa</taxon>
        <taxon>Platyhelminthes</taxon>
        <taxon>Cestoda</taxon>
        <taxon>Eucestoda</taxon>
        <taxon>Diphyllobothriidea</taxon>
        <taxon>Diphyllobothriidae</taxon>
        <taxon>Dibothriocephalus</taxon>
    </lineage>
</organism>
<evidence type="ECO:0000256" key="1">
    <source>
        <dbReference type="RuleBase" id="RU367138"/>
    </source>
</evidence>
<keyword evidence="1" id="KW-0337">GPI-anchor biosynthesis</keyword>
<keyword evidence="1" id="KW-1133">Transmembrane helix</keyword>
<comment type="similarity">
    <text evidence="1">Belongs to the PIGG/PIGN/PIGO family. PIGN subfamily.</text>
</comment>
<dbReference type="PANTHER" id="PTHR12250:SF0">
    <property type="entry name" value="GPI ETHANOLAMINE PHOSPHATE TRANSFERASE 1"/>
    <property type="match status" value="1"/>
</dbReference>
<keyword evidence="3" id="KW-1185">Reference proteome</keyword>
<name>A0A3P7L0D6_DIBLA</name>
<dbReference type="GO" id="GO:0006506">
    <property type="term" value="P:GPI anchor biosynthetic process"/>
    <property type="evidence" value="ECO:0007669"/>
    <property type="project" value="UniProtKB-UniPathway"/>
</dbReference>
<sequence>MVLISVPRLRLSLSVILYLILFYSIFDIYYTSPLVHGIKPVRPNAPPLVKNVIFIVADGLRTDKLFTENMEDTPTLRYPLSYFPTLIVFFLLVGWQVNAVEFDSVVNRSNRAWIWGGPDVVPMLQPPDRIGDDRVFIHSYPRDMLDFTAENITQIDDWVVDKFSAFMVNNSHLLLTEEGVREDFRRGNFIFLHLSAADQLGHTAKPNSPEYVKMIRNLDSNIGRIMKLFSDLPFGEDILLETAFILTADHGMTDWGKIFPYCLRILRGSFPVTMFTFFPKNIFSSGSHGAGSPQETITPLILWGSGISPPKILENQSVGVGETELLKYHYNRKIHIIRQADICPLIAALLGIPIPANSVVSSPLFTLFSEGVREMLFLFKETAHL</sequence>
<dbReference type="GO" id="GO:0005789">
    <property type="term" value="C:endoplasmic reticulum membrane"/>
    <property type="evidence" value="ECO:0007669"/>
    <property type="project" value="UniProtKB-SubCell"/>
</dbReference>
<dbReference type="Proteomes" id="UP000281553">
    <property type="component" value="Unassembled WGS sequence"/>
</dbReference>
<keyword evidence="1" id="KW-0256">Endoplasmic reticulum</keyword>
<dbReference type="Gene3D" id="3.40.720.10">
    <property type="entry name" value="Alkaline Phosphatase, subunit A"/>
    <property type="match status" value="1"/>
</dbReference>
<comment type="pathway">
    <text evidence="1">Glycolipid biosynthesis; glycosylphosphatidylinositol-anchor biosynthesis.</text>
</comment>
<dbReference type="EMBL" id="UYRU01048537">
    <property type="protein sequence ID" value="VDN10134.1"/>
    <property type="molecule type" value="Genomic_DNA"/>
</dbReference>
<dbReference type="OrthoDB" id="2748310at2759"/>